<evidence type="ECO:0000313" key="5">
    <source>
        <dbReference type="EMBL" id="MFD1777570.1"/>
    </source>
</evidence>
<dbReference type="EMBL" id="JBHUEK010000005">
    <property type="protein sequence ID" value="MFD1777570.1"/>
    <property type="molecule type" value="Genomic_DNA"/>
</dbReference>
<dbReference type="InterPro" id="IPR027417">
    <property type="entry name" value="P-loop_NTPase"/>
</dbReference>
<evidence type="ECO:0000259" key="4">
    <source>
        <dbReference type="PROSITE" id="PS50893"/>
    </source>
</evidence>
<keyword evidence="3 5" id="KW-0067">ATP-binding</keyword>
<evidence type="ECO:0000256" key="2">
    <source>
        <dbReference type="ARBA" id="ARBA00022741"/>
    </source>
</evidence>
<dbReference type="RefSeq" id="WP_388034974.1">
    <property type="nucleotide sequence ID" value="NZ_JBHUEK010000005.1"/>
</dbReference>
<reference evidence="6" key="1">
    <citation type="journal article" date="2019" name="Int. J. Syst. Evol. Microbiol.">
        <title>The Global Catalogue of Microorganisms (GCM) 10K type strain sequencing project: providing services to taxonomists for standard genome sequencing and annotation.</title>
        <authorList>
            <consortium name="The Broad Institute Genomics Platform"/>
            <consortium name="The Broad Institute Genome Sequencing Center for Infectious Disease"/>
            <person name="Wu L."/>
            <person name="Ma J."/>
        </authorList>
    </citation>
    <scope>NUCLEOTIDE SEQUENCE [LARGE SCALE GENOMIC DNA]</scope>
    <source>
        <strain evidence="6">CCUG 15531</strain>
    </source>
</reference>
<dbReference type="GO" id="GO:0005524">
    <property type="term" value="F:ATP binding"/>
    <property type="evidence" value="ECO:0007669"/>
    <property type="project" value="UniProtKB-KW"/>
</dbReference>
<dbReference type="PANTHER" id="PTHR42939:SF2">
    <property type="entry name" value="ABC-TYPE TRANSPORTER ATP-BINDING PROTEIN ECSA"/>
    <property type="match status" value="1"/>
</dbReference>
<dbReference type="InterPro" id="IPR051782">
    <property type="entry name" value="ABC_Transporter_VariousFunc"/>
</dbReference>
<dbReference type="PROSITE" id="PS00211">
    <property type="entry name" value="ABC_TRANSPORTER_1"/>
    <property type="match status" value="1"/>
</dbReference>
<dbReference type="InterPro" id="IPR017871">
    <property type="entry name" value="ABC_transporter-like_CS"/>
</dbReference>
<feature type="domain" description="ABC transporter" evidence="4">
    <location>
        <begin position="5"/>
        <end position="227"/>
    </location>
</feature>
<dbReference type="PANTHER" id="PTHR42939">
    <property type="entry name" value="ABC TRANSPORTER ATP-BINDING PROTEIN ALBC-RELATED"/>
    <property type="match status" value="1"/>
</dbReference>
<evidence type="ECO:0000256" key="1">
    <source>
        <dbReference type="ARBA" id="ARBA00022448"/>
    </source>
</evidence>
<keyword evidence="1" id="KW-0813">Transport</keyword>
<dbReference type="Gene3D" id="3.40.50.300">
    <property type="entry name" value="P-loop containing nucleotide triphosphate hydrolases"/>
    <property type="match status" value="1"/>
</dbReference>
<dbReference type="Proteomes" id="UP001597227">
    <property type="component" value="Unassembled WGS sequence"/>
</dbReference>
<dbReference type="Pfam" id="PF00005">
    <property type="entry name" value="ABC_tran"/>
    <property type="match status" value="1"/>
</dbReference>
<keyword evidence="6" id="KW-1185">Reference proteome</keyword>
<dbReference type="InterPro" id="IPR003593">
    <property type="entry name" value="AAA+_ATPase"/>
</dbReference>
<dbReference type="SMART" id="SM00382">
    <property type="entry name" value="AAA"/>
    <property type="match status" value="1"/>
</dbReference>
<name>A0ABW4MI96_9BACI</name>
<keyword evidence="2" id="KW-0547">Nucleotide-binding</keyword>
<comment type="caution">
    <text evidence="5">The sequence shown here is derived from an EMBL/GenBank/DDBJ whole genome shotgun (WGS) entry which is preliminary data.</text>
</comment>
<dbReference type="InterPro" id="IPR003439">
    <property type="entry name" value="ABC_transporter-like_ATP-bd"/>
</dbReference>
<evidence type="ECO:0000256" key="3">
    <source>
        <dbReference type="ARBA" id="ARBA00022840"/>
    </source>
</evidence>
<dbReference type="SUPFAM" id="SSF52540">
    <property type="entry name" value="P-loop containing nucleoside triphosphate hydrolases"/>
    <property type="match status" value="1"/>
</dbReference>
<evidence type="ECO:0000313" key="6">
    <source>
        <dbReference type="Proteomes" id="UP001597227"/>
    </source>
</evidence>
<organism evidence="5 6">
    <name type="scientific">Fredinandcohnia salidurans</name>
    <dbReference type="NCBI Taxonomy" id="2595041"/>
    <lineage>
        <taxon>Bacteria</taxon>
        <taxon>Bacillati</taxon>
        <taxon>Bacillota</taxon>
        <taxon>Bacilli</taxon>
        <taxon>Bacillales</taxon>
        <taxon>Bacillaceae</taxon>
        <taxon>Fredinandcohnia</taxon>
    </lineage>
</organism>
<gene>
    <name evidence="5" type="ORF">ACFSFW_02705</name>
</gene>
<dbReference type="PROSITE" id="PS50893">
    <property type="entry name" value="ABC_TRANSPORTER_2"/>
    <property type="match status" value="1"/>
</dbReference>
<accession>A0ABW4MI96</accession>
<proteinExistence type="predicted"/>
<sequence>MEQTLLEVSIQDSGYEENNKIVENLSFSINRGEIVGLIGPNGAGKSTTIKTILGLLENTNSKIDFINNHTYAYIPERPVFYDELTLWEHLDLAAGVMEIEDSQFNETAMKLVNLFHMEKVIHKLPSTFSKGMQQKVMLITAFLIKPDIYIIDEPFVGLDPMAMQDFLTLIDAEKKRGAGILMCTHVLDTAEKVCDRFLLVASGRLKAEGNLENIRAEAKLPEAALLQCFNQIVQGETSNE</sequence>
<dbReference type="CDD" id="cd03230">
    <property type="entry name" value="ABC_DR_subfamily_A"/>
    <property type="match status" value="1"/>
</dbReference>
<protein>
    <submittedName>
        <fullName evidence="5">ABC transporter ATP-binding protein</fullName>
    </submittedName>
</protein>